<name>A0A9J5XES0_SOLCO</name>
<keyword evidence="3" id="KW-1185">Reference proteome</keyword>
<evidence type="ECO:0008006" key="4">
    <source>
        <dbReference type="Google" id="ProtNLM"/>
    </source>
</evidence>
<organism evidence="2 3">
    <name type="scientific">Solanum commersonii</name>
    <name type="common">Commerson's wild potato</name>
    <name type="synonym">Commerson's nightshade</name>
    <dbReference type="NCBI Taxonomy" id="4109"/>
    <lineage>
        <taxon>Eukaryota</taxon>
        <taxon>Viridiplantae</taxon>
        <taxon>Streptophyta</taxon>
        <taxon>Embryophyta</taxon>
        <taxon>Tracheophyta</taxon>
        <taxon>Spermatophyta</taxon>
        <taxon>Magnoliopsida</taxon>
        <taxon>eudicotyledons</taxon>
        <taxon>Gunneridae</taxon>
        <taxon>Pentapetalae</taxon>
        <taxon>asterids</taxon>
        <taxon>lamiids</taxon>
        <taxon>Solanales</taxon>
        <taxon>Solanaceae</taxon>
        <taxon>Solanoideae</taxon>
        <taxon>Solaneae</taxon>
        <taxon>Solanum</taxon>
    </lineage>
</organism>
<gene>
    <name evidence="2" type="ORF">H5410_046128</name>
</gene>
<sequence>MLQLCEEIWVLCRRLILVWSVQSSFACHMPEAGFTWYEEDGKKDDSRHNTVHQLLFLCLSPMKFRLISCHFDVVCLIVPNENSRSQIQNLDQNRTGS</sequence>
<dbReference type="AlphaFoldDB" id="A0A9J5XES0"/>
<feature type="signal peptide" evidence="1">
    <location>
        <begin position="1"/>
        <end position="26"/>
    </location>
</feature>
<dbReference type="Proteomes" id="UP000824120">
    <property type="component" value="Chromosome 9"/>
</dbReference>
<protein>
    <recommendedName>
        <fullName evidence="4">Secreted protein</fullName>
    </recommendedName>
</protein>
<accession>A0A9J5XES0</accession>
<dbReference type="EMBL" id="JACXVP010000009">
    <property type="protein sequence ID" value="KAG5585694.1"/>
    <property type="molecule type" value="Genomic_DNA"/>
</dbReference>
<comment type="caution">
    <text evidence="2">The sequence shown here is derived from an EMBL/GenBank/DDBJ whole genome shotgun (WGS) entry which is preliminary data.</text>
</comment>
<feature type="chain" id="PRO_5039895166" description="Secreted protein" evidence="1">
    <location>
        <begin position="27"/>
        <end position="97"/>
    </location>
</feature>
<reference evidence="2 3" key="1">
    <citation type="submission" date="2020-09" db="EMBL/GenBank/DDBJ databases">
        <title>De no assembly of potato wild relative species, Solanum commersonii.</title>
        <authorList>
            <person name="Cho K."/>
        </authorList>
    </citation>
    <scope>NUCLEOTIDE SEQUENCE [LARGE SCALE GENOMIC DNA]</scope>
    <source>
        <strain evidence="2">LZ3.2</strain>
        <tissue evidence="2">Leaf</tissue>
    </source>
</reference>
<evidence type="ECO:0000313" key="3">
    <source>
        <dbReference type="Proteomes" id="UP000824120"/>
    </source>
</evidence>
<evidence type="ECO:0000256" key="1">
    <source>
        <dbReference type="SAM" id="SignalP"/>
    </source>
</evidence>
<proteinExistence type="predicted"/>
<keyword evidence="1" id="KW-0732">Signal</keyword>
<evidence type="ECO:0000313" key="2">
    <source>
        <dbReference type="EMBL" id="KAG5585694.1"/>
    </source>
</evidence>